<sequence length="126" mass="14438">LLCMAAVVEEIKGKPTYDDLKKKHIIGNNDLPGNTYDEKCTNEIKKREIFINRNNQQECKPINTFIYGDEQSIKDICNSQDTYTVKKNNQMKTFTCSSETFDIILCETQDTGKLFSDGCNYEGTFP</sequence>
<evidence type="ECO:0000256" key="4">
    <source>
        <dbReference type="ARBA" id="ARBA00022801"/>
    </source>
</evidence>
<evidence type="ECO:0000259" key="6">
    <source>
        <dbReference type="Pfam" id="PF00074"/>
    </source>
</evidence>
<dbReference type="SUPFAM" id="SSF54076">
    <property type="entry name" value="RNase A-like"/>
    <property type="match status" value="1"/>
</dbReference>
<keyword evidence="3 5" id="KW-0255">Endonuclease</keyword>
<reference evidence="7" key="1">
    <citation type="submission" date="2014-12" db="EMBL/GenBank/DDBJ databases">
        <title>Parallel Evolution in Life History Adaptation Evident in the Tissue-Specific Poeciliopsis prolifica transcriptome.</title>
        <authorList>
            <person name="Jue N.K."/>
            <person name="Foley R.J."/>
            <person name="Obergfell C."/>
            <person name="Reznick D.N."/>
            <person name="O'Neill R.J."/>
            <person name="O'Neill M.J."/>
        </authorList>
    </citation>
    <scope>NUCLEOTIDE SEQUENCE</scope>
</reference>
<gene>
    <name evidence="7" type="primary">PPUP7943</name>
</gene>
<dbReference type="InterPro" id="IPR023412">
    <property type="entry name" value="RNaseA_domain"/>
</dbReference>
<keyword evidence="2 5" id="KW-0540">Nuclease</keyword>
<accession>A0A0S7ELX0</accession>
<evidence type="ECO:0000256" key="2">
    <source>
        <dbReference type="ARBA" id="ARBA00022722"/>
    </source>
</evidence>
<comment type="similarity">
    <text evidence="1 5">Belongs to the pancreatic ribonuclease family.</text>
</comment>
<evidence type="ECO:0000256" key="3">
    <source>
        <dbReference type="ARBA" id="ARBA00022759"/>
    </source>
</evidence>
<protein>
    <submittedName>
        <fullName evidence="7">PPUP7943</fullName>
    </submittedName>
</protein>
<feature type="domain" description="Ribonuclease A-domain" evidence="6">
    <location>
        <begin position="17"/>
        <end position="123"/>
    </location>
</feature>
<dbReference type="GO" id="GO:0004519">
    <property type="term" value="F:endonuclease activity"/>
    <property type="evidence" value="ECO:0007669"/>
    <property type="project" value="UniProtKB-KW"/>
</dbReference>
<dbReference type="InterPro" id="IPR001427">
    <property type="entry name" value="RNaseA"/>
</dbReference>
<dbReference type="AlphaFoldDB" id="A0A0S7ELX0"/>
<keyword evidence="4 5" id="KW-0378">Hydrolase</keyword>
<evidence type="ECO:0000256" key="1">
    <source>
        <dbReference type="ARBA" id="ARBA00005600"/>
    </source>
</evidence>
<organism evidence="7">
    <name type="scientific">Poeciliopsis prolifica</name>
    <name type="common">blackstripe livebearer</name>
    <dbReference type="NCBI Taxonomy" id="188132"/>
    <lineage>
        <taxon>Eukaryota</taxon>
        <taxon>Metazoa</taxon>
        <taxon>Chordata</taxon>
        <taxon>Craniata</taxon>
        <taxon>Vertebrata</taxon>
        <taxon>Euteleostomi</taxon>
        <taxon>Actinopterygii</taxon>
        <taxon>Neopterygii</taxon>
        <taxon>Teleostei</taxon>
        <taxon>Neoteleostei</taxon>
        <taxon>Acanthomorphata</taxon>
        <taxon>Ovalentaria</taxon>
        <taxon>Atherinomorphae</taxon>
        <taxon>Cyprinodontiformes</taxon>
        <taxon>Poeciliidae</taxon>
        <taxon>Poeciliinae</taxon>
        <taxon>Poeciliopsis</taxon>
    </lineage>
</organism>
<dbReference type="PANTHER" id="PTHR11437">
    <property type="entry name" value="RIBONUCLEASE"/>
    <property type="match status" value="1"/>
</dbReference>
<name>A0A0S7ELX0_9TELE</name>
<dbReference type="EMBL" id="GBYX01475432">
    <property type="protein sequence ID" value="JAO06244.1"/>
    <property type="molecule type" value="Transcribed_RNA"/>
</dbReference>
<dbReference type="InterPro" id="IPR023411">
    <property type="entry name" value="RNaseA_AS"/>
</dbReference>
<dbReference type="GO" id="GO:0016787">
    <property type="term" value="F:hydrolase activity"/>
    <property type="evidence" value="ECO:0007669"/>
    <property type="project" value="UniProtKB-KW"/>
</dbReference>
<dbReference type="GO" id="GO:0004540">
    <property type="term" value="F:RNA nuclease activity"/>
    <property type="evidence" value="ECO:0007669"/>
    <property type="project" value="TreeGrafter"/>
</dbReference>
<dbReference type="PROSITE" id="PS00127">
    <property type="entry name" value="RNASE_PANCREATIC"/>
    <property type="match status" value="1"/>
</dbReference>
<dbReference type="Pfam" id="PF00074">
    <property type="entry name" value="RnaseA"/>
    <property type="match status" value="1"/>
</dbReference>
<dbReference type="InterPro" id="IPR036816">
    <property type="entry name" value="RNaseA-like_dom_sf"/>
</dbReference>
<proteinExistence type="inferred from homology"/>
<feature type="non-terminal residue" evidence="7">
    <location>
        <position position="1"/>
    </location>
</feature>
<dbReference type="GO" id="GO:0050830">
    <property type="term" value="P:defense response to Gram-positive bacterium"/>
    <property type="evidence" value="ECO:0007669"/>
    <property type="project" value="TreeGrafter"/>
</dbReference>
<dbReference type="GO" id="GO:0003676">
    <property type="term" value="F:nucleic acid binding"/>
    <property type="evidence" value="ECO:0007669"/>
    <property type="project" value="InterPro"/>
</dbReference>
<feature type="non-terminal residue" evidence="7">
    <location>
        <position position="126"/>
    </location>
</feature>
<dbReference type="Gene3D" id="3.10.130.10">
    <property type="entry name" value="Ribonuclease A-like domain"/>
    <property type="match status" value="1"/>
</dbReference>
<evidence type="ECO:0000313" key="7">
    <source>
        <dbReference type="EMBL" id="JAO06244.1"/>
    </source>
</evidence>
<evidence type="ECO:0000256" key="5">
    <source>
        <dbReference type="RuleBase" id="RU000651"/>
    </source>
</evidence>